<keyword evidence="2" id="KW-1185">Reference proteome</keyword>
<organism evidence="1 2">
    <name type="scientific">Cichorium intybus</name>
    <name type="common">Chicory</name>
    <dbReference type="NCBI Taxonomy" id="13427"/>
    <lineage>
        <taxon>Eukaryota</taxon>
        <taxon>Viridiplantae</taxon>
        <taxon>Streptophyta</taxon>
        <taxon>Embryophyta</taxon>
        <taxon>Tracheophyta</taxon>
        <taxon>Spermatophyta</taxon>
        <taxon>Magnoliopsida</taxon>
        <taxon>eudicotyledons</taxon>
        <taxon>Gunneridae</taxon>
        <taxon>Pentapetalae</taxon>
        <taxon>asterids</taxon>
        <taxon>campanulids</taxon>
        <taxon>Asterales</taxon>
        <taxon>Asteraceae</taxon>
        <taxon>Cichorioideae</taxon>
        <taxon>Cichorieae</taxon>
        <taxon>Cichoriinae</taxon>
        <taxon>Cichorium</taxon>
    </lineage>
</organism>
<sequence length="228" mass="25335">MVASGRFFLIVLHELSSIAICKCTRFGLLASQKQLENKYKLLSKILKTGTKEYNLRLATYFHFVVGSLREPTSDEVDRSYILMVSSEPPFGPGQKNGFNWPMLKISLRHCGPRCGLGELILPKNEPGSSIMPGKMNPTQCEAMTMVYAQAIGNHVALIVGRSNGYFELNVFKPMISSTLLHSIRLLADASASFEQNCVRGIQANRDRISKLLHEVTSLSKHVSHHSAI</sequence>
<accession>A0ACB9E1H0</accession>
<name>A0ACB9E1H0_CICIN</name>
<comment type="caution">
    <text evidence="1">The sequence shown here is derived from an EMBL/GenBank/DDBJ whole genome shotgun (WGS) entry which is preliminary data.</text>
</comment>
<proteinExistence type="predicted"/>
<reference evidence="1 2" key="2">
    <citation type="journal article" date="2022" name="Mol. Ecol. Resour.">
        <title>The genomes of chicory, endive, great burdock and yacon provide insights into Asteraceae paleo-polyploidization history and plant inulin production.</title>
        <authorList>
            <person name="Fan W."/>
            <person name="Wang S."/>
            <person name="Wang H."/>
            <person name="Wang A."/>
            <person name="Jiang F."/>
            <person name="Liu H."/>
            <person name="Zhao H."/>
            <person name="Xu D."/>
            <person name="Zhang Y."/>
        </authorList>
    </citation>
    <scope>NUCLEOTIDE SEQUENCE [LARGE SCALE GENOMIC DNA]</scope>
    <source>
        <strain evidence="2">cv. Punajuju</strain>
        <tissue evidence="1">Leaves</tissue>
    </source>
</reference>
<gene>
    <name evidence="1" type="ORF">L2E82_24646</name>
</gene>
<protein>
    <submittedName>
        <fullName evidence="1">Uncharacterized protein</fullName>
    </submittedName>
</protein>
<reference evidence="2" key="1">
    <citation type="journal article" date="2022" name="Mol. Ecol. Resour.">
        <title>The genomes of chicory, endive, great burdock and yacon provide insights into Asteraceae palaeo-polyploidization history and plant inulin production.</title>
        <authorList>
            <person name="Fan W."/>
            <person name="Wang S."/>
            <person name="Wang H."/>
            <person name="Wang A."/>
            <person name="Jiang F."/>
            <person name="Liu H."/>
            <person name="Zhao H."/>
            <person name="Xu D."/>
            <person name="Zhang Y."/>
        </authorList>
    </citation>
    <scope>NUCLEOTIDE SEQUENCE [LARGE SCALE GENOMIC DNA]</scope>
    <source>
        <strain evidence="2">cv. Punajuju</strain>
    </source>
</reference>
<evidence type="ECO:0000313" key="2">
    <source>
        <dbReference type="Proteomes" id="UP001055811"/>
    </source>
</evidence>
<dbReference type="Proteomes" id="UP001055811">
    <property type="component" value="Linkage Group LG04"/>
</dbReference>
<dbReference type="EMBL" id="CM042012">
    <property type="protein sequence ID" value="KAI3752611.1"/>
    <property type="molecule type" value="Genomic_DNA"/>
</dbReference>
<evidence type="ECO:0000313" key="1">
    <source>
        <dbReference type="EMBL" id="KAI3752611.1"/>
    </source>
</evidence>